<dbReference type="InterPro" id="IPR013216">
    <property type="entry name" value="Methyltransf_11"/>
</dbReference>
<evidence type="ECO:0000313" key="3">
    <source>
        <dbReference type="Proteomes" id="UP001204615"/>
    </source>
</evidence>
<keyword evidence="3" id="KW-1185">Reference proteome</keyword>
<dbReference type="Pfam" id="PF08241">
    <property type="entry name" value="Methyltransf_11"/>
    <property type="match status" value="1"/>
</dbReference>
<dbReference type="RefSeq" id="WP_253567119.1">
    <property type="nucleotide sequence ID" value="NZ_JAMZEK010000003.1"/>
</dbReference>
<dbReference type="SUPFAM" id="SSF53335">
    <property type="entry name" value="S-adenosyl-L-methionine-dependent methyltransferases"/>
    <property type="match status" value="1"/>
</dbReference>
<keyword evidence="2" id="KW-0489">Methyltransferase</keyword>
<protein>
    <submittedName>
        <fullName evidence="2">Class I SAM-dependent methyltransferase</fullName>
    </submittedName>
</protein>
<dbReference type="EMBL" id="JAMZEK010000003">
    <property type="protein sequence ID" value="MCP1374974.1"/>
    <property type="molecule type" value="Genomic_DNA"/>
</dbReference>
<organism evidence="2 3">
    <name type="scientific">Dyella lutea</name>
    <dbReference type="NCBI Taxonomy" id="2950441"/>
    <lineage>
        <taxon>Bacteria</taxon>
        <taxon>Pseudomonadati</taxon>
        <taxon>Pseudomonadota</taxon>
        <taxon>Gammaproteobacteria</taxon>
        <taxon>Lysobacterales</taxon>
        <taxon>Rhodanobacteraceae</taxon>
        <taxon>Dyella</taxon>
    </lineage>
</organism>
<dbReference type="InterPro" id="IPR029063">
    <property type="entry name" value="SAM-dependent_MTases_sf"/>
</dbReference>
<evidence type="ECO:0000313" key="2">
    <source>
        <dbReference type="EMBL" id="MCP1374974.1"/>
    </source>
</evidence>
<comment type="caution">
    <text evidence="2">The sequence shown here is derived from an EMBL/GenBank/DDBJ whole genome shotgun (WGS) entry which is preliminary data.</text>
</comment>
<dbReference type="GO" id="GO:0032259">
    <property type="term" value="P:methylation"/>
    <property type="evidence" value="ECO:0007669"/>
    <property type="project" value="UniProtKB-KW"/>
</dbReference>
<dbReference type="GO" id="GO:0008168">
    <property type="term" value="F:methyltransferase activity"/>
    <property type="evidence" value="ECO:0007669"/>
    <property type="project" value="UniProtKB-KW"/>
</dbReference>
<sequence length="226" mass="24850">MSAAFPDIYASAPLRRLLDDEVRGLTPDLQRCRGDHGLLVSAIEQDQLPAVPMLSCWTRLAVAGTRYSGDIAGRSDESLPFLDDAFELVVLRHALEAATAPMALLDESLRVLAPGGMIAVSGLHPLSLWLPWLAWRTRRQALRLHMPLQLGEWLRRRDMQVECVRRLGPVWPLADAAAGLGDALGGGYVLMARKRRRVAAPLRLVPRPIRAPVDGRLAPGARRNIA</sequence>
<dbReference type="Proteomes" id="UP001204615">
    <property type="component" value="Unassembled WGS sequence"/>
</dbReference>
<name>A0ABT1FCA3_9GAMM</name>
<keyword evidence="2" id="KW-0808">Transferase</keyword>
<reference evidence="2 3" key="1">
    <citation type="submission" date="2022-06" db="EMBL/GenBank/DDBJ databases">
        <title>Dyella sp. Sa strain:Sa Genome sequencing.</title>
        <authorList>
            <person name="Park S."/>
        </authorList>
    </citation>
    <scope>NUCLEOTIDE SEQUENCE [LARGE SCALE GENOMIC DNA]</scope>
    <source>
        <strain evidence="2 3">Sa</strain>
    </source>
</reference>
<dbReference type="Gene3D" id="3.40.50.150">
    <property type="entry name" value="Vaccinia Virus protein VP39"/>
    <property type="match status" value="1"/>
</dbReference>
<accession>A0ABT1FCA3</accession>
<evidence type="ECO:0000259" key="1">
    <source>
        <dbReference type="Pfam" id="PF08241"/>
    </source>
</evidence>
<gene>
    <name evidence="2" type="ORF">NC595_13025</name>
</gene>
<proteinExistence type="predicted"/>
<feature type="domain" description="Methyltransferase type 11" evidence="1">
    <location>
        <begin position="76"/>
        <end position="119"/>
    </location>
</feature>